<reference evidence="3" key="1">
    <citation type="submission" date="2014-09" db="EMBL/GenBank/DDBJ databases">
        <authorList>
            <person name="Mudge J."/>
            <person name="Ramaraj T."/>
            <person name="Lindquist I.E."/>
            <person name="Bharti A.K."/>
            <person name="Sundararajan A."/>
            <person name="Cameron C.T."/>
            <person name="Woodward J.E."/>
            <person name="May G.D."/>
            <person name="Brubaker C."/>
            <person name="Broadhvest J."/>
            <person name="Wilkins T.A."/>
        </authorList>
    </citation>
    <scope>NUCLEOTIDE SEQUENCE</scope>
    <source>
        <strain evidence="3">cv. AKA8401</strain>
    </source>
</reference>
<feature type="region of interest" description="Disordered" evidence="1">
    <location>
        <begin position="1"/>
        <end position="21"/>
    </location>
</feature>
<organism evidence="2 3">
    <name type="scientific">Gossypium arboreum</name>
    <name type="common">Tree cotton</name>
    <name type="synonym">Gossypium nanking</name>
    <dbReference type="NCBI Taxonomy" id="29729"/>
    <lineage>
        <taxon>Eukaryota</taxon>
        <taxon>Viridiplantae</taxon>
        <taxon>Streptophyta</taxon>
        <taxon>Embryophyta</taxon>
        <taxon>Tracheophyta</taxon>
        <taxon>Spermatophyta</taxon>
        <taxon>Magnoliopsida</taxon>
        <taxon>eudicotyledons</taxon>
        <taxon>Gunneridae</taxon>
        <taxon>Pentapetalae</taxon>
        <taxon>rosids</taxon>
        <taxon>malvids</taxon>
        <taxon>Malvales</taxon>
        <taxon>Malvaceae</taxon>
        <taxon>Malvoideae</taxon>
        <taxon>Gossypium</taxon>
    </lineage>
</organism>
<proteinExistence type="predicted"/>
<sequence length="21" mass="2507">MSIDQERKKMDLDRGKSKVIE</sequence>
<evidence type="ECO:0000256" key="1">
    <source>
        <dbReference type="SAM" id="MobiDB-lite"/>
    </source>
</evidence>
<dbReference type="EMBL" id="JRRC01020763">
    <property type="protein sequence ID" value="KHF97886.1"/>
    <property type="molecule type" value="Genomic_DNA"/>
</dbReference>
<evidence type="ECO:0000313" key="2">
    <source>
        <dbReference type="EMBL" id="KHF97886.1"/>
    </source>
</evidence>
<dbReference type="AlphaFoldDB" id="A0A0B0MC19"/>
<dbReference type="Proteomes" id="UP000032142">
    <property type="component" value="Unassembled WGS sequence"/>
</dbReference>
<evidence type="ECO:0000313" key="3">
    <source>
        <dbReference type="Proteomes" id="UP000032142"/>
    </source>
</evidence>
<keyword evidence="3" id="KW-1185">Reference proteome</keyword>
<gene>
    <name evidence="2" type="ORF">F383_37182</name>
</gene>
<name>A0A0B0MC19_GOSAR</name>
<accession>A0A0B0MC19</accession>
<comment type="caution">
    <text evidence="2">The sequence shown here is derived from an EMBL/GenBank/DDBJ whole genome shotgun (WGS) entry which is preliminary data.</text>
</comment>
<protein>
    <submittedName>
        <fullName evidence="2">Uncharacterized protein</fullName>
    </submittedName>
</protein>